<gene>
    <name evidence="6" type="ORF">EBN88_25490</name>
</gene>
<name>A0A3M2L630_9ACTN</name>
<evidence type="ECO:0000259" key="4">
    <source>
        <dbReference type="Pfam" id="PF20148"/>
    </source>
</evidence>
<dbReference type="InterPro" id="IPR031325">
    <property type="entry name" value="RHS_repeat"/>
</dbReference>
<accession>A0A3M2L630</accession>
<dbReference type="Proteomes" id="UP000278673">
    <property type="component" value="Unassembled WGS sequence"/>
</dbReference>
<evidence type="ECO:0000313" key="6">
    <source>
        <dbReference type="EMBL" id="RMI32003.1"/>
    </source>
</evidence>
<evidence type="ECO:0000313" key="7">
    <source>
        <dbReference type="Proteomes" id="UP000278673"/>
    </source>
</evidence>
<sequence>MREEAARVCAQGIEEASDAGIQNRRWWEKAIDWVTDNWDTLVDACKLVVAVLGIVVMIIGGPLAWVVLAAAIVVLADTLIKYARGEAGLLDVAFAALDCIPGMKGLTTLGGLARGLRSAASTGLAGLRMGVRGLGRAARRTGRQGDALFCRTDPIDMATGDMVLDAVDVQLPGVLPLVLRRHHRSTLRDGLWFGPSWTSTLDQRLVLSPQGVRLITDDGMVLHYPRPIVDEPVLPVEGPRWELSWDGHPGGAMEVRRPESGLVTRFAPAPGQPGGVLPVAAVRDPNGNEITFLHDESGAPKEVRHHGGYRLGLTVVDRRVTAIRLLSHPERPVLTRYAYSAHGDLSAVVNSSGLPLLLHYDEQHRITGWVDRNEFRYRYHYDEQGRCVITDGSEGALSSRVDYDADTYRTVFTDSLGHTTVYQFNDSYQLTTETDALGHHTHRSWDRYDRLESVTDQLGRVTRYEHDERGRRTAVITPDGGRTEIIPWEFGRWAGVTDPDGAHWSREYDERGNLTRIVDPAGGVETFQYDERGATVRHTSPAGVTHEFRNDAAGLPTAVTGDGSMDVRLRRDAFGRVVAVEEVGGGSVRSTWSIEGALLSRTLADGRTERWTYDGEGNLVESVDAAGGRTRHSIGVFDQTVETELPSGARWRRVYDTELRLRTVINPAGLTWTYEYDAVGRLVGETDFSGRRVTYEYDAAGQRIGQTNGAGETIRRAFNARGDMVTQTIGDQTAHFTYTAAGLMTGAANETVALRFTHDPLGRVIEESSDDHRTLFGYDADGRRVYRRTPAGVESRWEWAGADMPEAVHVAGRTITFAQGSGDSRDREVVRHLPGGARVEQSWDVLAQLSEQLVTARGDRRLLHRTYEYGPEGHLRSIQEVTPHGDNTRRLVTDAAGRVTALRGGTQPEERYAYDASGNMTVVVAPQLPNTVDEGPHDAPDSPQSDVMDGIRVTRVGRTHYDYDGQGRVVRRRQRRLSGQTREWRYRWNAADQLTEVWTPDGSHWRYSYDALGRRVVKQHIDRSGRILREIRFVWDETRVAEQSVDEGSERRTTTWEWEPESHRAIAQTERRFLRHARQEEIDERFYSIIADLVGTPTELVDEAGDIAWRRRTTLWGWAPDTTSEPGGAEDASPRCPLRFPGQYHDDETHLHYNLFRYYDPEAGWYWSPDALGLHVSDHPYRYVDHPQLASDPLGLAPCLAEQLAGRASEFAGSQSARTQSHQTVAVVRVRTPHGELDLVAGSGSGLRRPQPSMVDPSRVPPEWAVPNIAGTHAEQNALLYANSQGWTPIAGGASRQVCPDICAPLIRAGGGRVTGNVMPNEQRPRTFEW</sequence>
<comment type="caution">
    <text evidence="6">The sequence shown here is derived from an EMBL/GenBank/DDBJ whole genome shotgun (WGS) entry which is preliminary data.</text>
</comment>
<evidence type="ECO:0000256" key="1">
    <source>
        <dbReference type="ARBA" id="ARBA00022737"/>
    </source>
</evidence>
<dbReference type="Pfam" id="PF20148">
    <property type="entry name" value="DUF6531"/>
    <property type="match status" value="1"/>
</dbReference>
<dbReference type="RefSeq" id="WP_122399405.1">
    <property type="nucleotide sequence ID" value="NZ_RFFJ01000210.1"/>
</dbReference>
<dbReference type="InterPro" id="IPR045351">
    <property type="entry name" value="DUF6531"/>
</dbReference>
<dbReference type="Pfam" id="PF05593">
    <property type="entry name" value="RHS_repeat"/>
    <property type="match status" value="5"/>
</dbReference>
<dbReference type="Gene3D" id="2.180.10.10">
    <property type="entry name" value="RHS repeat-associated core"/>
    <property type="match status" value="3"/>
</dbReference>
<evidence type="ECO:0008006" key="8">
    <source>
        <dbReference type="Google" id="ProtNLM"/>
    </source>
</evidence>
<dbReference type="NCBIfam" id="TIGR03696">
    <property type="entry name" value="Rhs_assc_core"/>
    <property type="match status" value="1"/>
</dbReference>
<organism evidence="6 7">
    <name type="scientific">Streptomyces triticirhizae</name>
    <dbReference type="NCBI Taxonomy" id="2483353"/>
    <lineage>
        <taxon>Bacteria</taxon>
        <taxon>Bacillati</taxon>
        <taxon>Actinomycetota</taxon>
        <taxon>Actinomycetes</taxon>
        <taxon>Kitasatosporales</taxon>
        <taxon>Streptomycetaceae</taxon>
        <taxon>Streptomyces</taxon>
    </lineage>
</organism>
<dbReference type="PANTHER" id="PTHR32305:SF15">
    <property type="entry name" value="PROTEIN RHSA-RELATED"/>
    <property type="match status" value="1"/>
</dbReference>
<feature type="region of interest" description="Disordered" evidence="2">
    <location>
        <begin position="1239"/>
        <end position="1260"/>
    </location>
</feature>
<evidence type="ECO:0000256" key="3">
    <source>
        <dbReference type="SAM" id="Phobius"/>
    </source>
</evidence>
<dbReference type="InterPro" id="IPR056823">
    <property type="entry name" value="TEN-like_YD-shell"/>
</dbReference>
<feature type="transmembrane region" description="Helical" evidence="3">
    <location>
        <begin position="47"/>
        <end position="76"/>
    </location>
</feature>
<dbReference type="InterPro" id="IPR022385">
    <property type="entry name" value="Rhs_assc_core"/>
</dbReference>
<dbReference type="PANTHER" id="PTHR32305">
    <property type="match status" value="1"/>
</dbReference>
<reference evidence="6 7" key="1">
    <citation type="submission" date="2018-10" db="EMBL/GenBank/DDBJ databases">
        <title>Isolation, diversity and antifungal activity of actinobacteria from wheat.</title>
        <authorList>
            <person name="Han C."/>
        </authorList>
    </citation>
    <scope>NUCLEOTIDE SEQUENCE [LARGE SCALE GENOMIC DNA]</scope>
    <source>
        <strain evidence="6 7">NEAU-YY642</strain>
    </source>
</reference>
<evidence type="ECO:0000259" key="5">
    <source>
        <dbReference type="Pfam" id="PF25023"/>
    </source>
</evidence>
<keyword evidence="7" id="KW-1185">Reference proteome</keyword>
<dbReference type="NCBIfam" id="TIGR01643">
    <property type="entry name" value="YD_repeat_2x"/>
    <property type="match status" value="9"/>
</dbReference>
<dbReference type="InterPro" id="IPR006530">
    <property type="entry name" value="YD"/>
</dbReference>
<dbReference type="EMBL" id="RFFJ01000210">
    <property type="protein sequence ID" value="RMI32003.1"/>
    <property type="molecule type" value="Genomic_DNA"/>
</dbReference>
<feature type="domain" description="DUF6531" evidence="4">
    <location>
        <begin position="153"/>
        <end position="224"/>
    </location>
</feature>
<keyword evidence="3" id="KW-1133">Transmembrane helix</keyword>
<keyword evidence="3" id="KW-0812">Transmembrane</keyword>
<protein>
    <recommendedName>
        <fullName evidence="8">RHS repeat protein</fullName>
    </recommendedName>
</protein>
<feature type="domain" description="Teneurin-like YD-shell" evidence="5">
    <location>
        <begin position="847"/>
        <end position="1170"/>
    </location>
</feature>
<proteinExistence type="predicted"/>
<evidence type="ECO:0000256" key="2">
    <source>
        <dbReference type="SAM" id="MobiDB-lite"/>
    </source>
</evidence>
<keyword evidence="1" id="KW-0677">Repeat</keyword>
<keyword evidence="3" id="KW-0472">Membrane</keyword>
<dbReference type="Pfam" id="PF25023">
    <property type="entry name" value="TEN_YD-shell"/>
    <property type="match status" value="1"/>
</dbReference>
<dbReference type="InterPro" id="IPR050708">
    <property type="entry name" value="T6SS_VgrG/RHS"/>
</dbReference>